<reference evidence="1" key="1">
    <citation type="submission" date="2021-03" db="EMBL/GenBank/DDBJ databases">
        <authorList>
            <consortium name="DOE Joint Genome Institute"/>
            <person name="Ahrendt S."/>
            <person name="Looney B.P."/>
            <person name="Miyauchi S."/>
            <person name="Morin E."/>
            <person name="Drula E."/>
            <person name="Courty P.E."/>
            <person name="Chicoki N."/>
            <person name="Fauchery L."/>
            <person name="Kohler A."/>
            <person name="Kuo A."/>
            <person name="Labutti K."/>
            <person name="Pangilinan J."/>
            <person name="Lipzen A."/>
            <person name="Riley R."/>
            <person name="Andreopoulos W."/>
            <person name="He G."/>
            <person name="Johnson J."/>
            <person name="Barry K.W."/>
            <person name="Grigoriev I.V."/>
            <person name="Nagy L."/>
            <person name="Hibbett D."/>
            <person name="Henrissat B."/>
            <person name="Matheny P.B."/>
            <person name="Labbe J."/>
            <person name="Martin F."/>
        </authorList>
    </citation>
    <scope>NUCLEOTIDE SEQUENCE</scope>
    <source>
        <strain evidence="1">HHB10654</strain>
    </source>
</reference>
<name>A0ACB8TCS4_9AGAM</name>
<protein>
    <submittedName>
        <fullName evidence="1">Uncharacterized protein</fullName>
    </submittedName>
</protein>
<evidence type="ECO:0000313" key="1">
    <source>
        <dbReference type="EMBL" id="KAI0065753.1"/>
    </source>
</evidence>
<gene>
    <name evidence="1" type="ORF">BV25DRAFT_1591770</name>
</gene>
<accession>A0ACB8TCS4</accession>
<dbReference type="Proteomes" id="UP000814140">
    <property type="component" value="Unassembled WGS sequence"/>
</dbReference>
<dbReference type="EMBL" id="MU277194">
    <property type="protein sequence ID" value="KAI0065753.1"/>
    <property type="molecule type" value="Genomic_DNA"/>
</dbReference>
<organism evidence="1 2">
    <name type="scientific">Artomyces pyxidatus</name>
    <dbReference type="NCBI Taxonomy" id="48021"/>
    <lineage>
        <taxon>Eukaryota</taxon>
        <taxon>Fungi</taxon>
        <taxon>Dikarya</taxon>
        <taxon>Basidiomycota</taxon>
        <taxon>Agaricomycotina</taxon>
        <taxon>Agaricomycetes</taxon>
        <taxon>Russulales</taxon>
        <taxon>Auriscalpiaceae</taxon>
        <taxon>Artomyces</taxon>
    </lineage>
</organism>
<comment type="caution">
    <text evidence="1">The sequence shown here is derived from an EMBL/GenBank/DDBJ whole genome shotgun (WGS) entry which is preliminary data.</text>
</comment>
<keyword evidence="2" id="KW-1185">Reference proteome</keyword>
<reference evidence="1" key="2">
    <citation type="journal article" date="2022" name="New Phytol.">
        <title>Evolutionary transition to the ectomycorrhizal habit in the genomes of a hyperdiverse lineage of mushroom-forming fungi.</title>
        <authorList>
            <person name="Looney B."/>
            <person name="Miyauchi S."/>
            <person name="Morin E."/>
            <person name="Drula E."/>
            <person name="Courty P.E."/>
            <person name="Kohler A."/>
            <person name="Kuo A."/>
            <person name="LaButti K."/>
            <person name="Pangilinan J."/>
            <person name="Lipzen A."/>
            <person name="Riley R."/>
            <person name="Andreopoulos W."/>
            <person name="He G."/>
            <person name="Johnson J."/>
            <person name="Nolan M."/>
            <person name="Tritt A."/>
            <person name="Barry K.W."/>
            <person name="Grigoriev I.V."/>
            <person name="Nagy L.G."/>
            <person name="Hibbett D."/>
            <person name="Henrissat B."/>
            <person name="Matheny P.B."/>
            <person name="Labbe J."/>
            <person name="Martin F.M."/>
        </authorList>
    </citation>
    <scope>NUCLEOTIDE SEQUENCE</scope>
    <source>
        <strain evidence="1">HHB10654</strain>
    </source>
</reference>
<proteinExistence type="predicted"/>
<sequence length="249" mass="27015">MIIFEWRGDIREPLLVVSHAPIVHSGRHSPCMSRSTHHNDMPVAISTDTHFSEDNTTTAPSPSNSEDQTYEQDADPRPSSSSAVIDIRPARSSRAAKSKGKGKDDADARATDGDVRKQRERRGKLLKFPRLSLTLQNTGSVARDHLASERTFLAYVRTSLAFASAGVALVQLFSIAQPTDGGKRIARPLGATVVVFGMFVLAVGTTRYFTVQAALPRGEFPAARVTIFVHAVFLALLVGTVFGFVVAVR</sequence>
<evidence type="ECO:0000313" key="2">
    <source>
        <dbReference type="Proteomes" id="UP000814140"/>
    </source>
</evidence>